<reference evidence="1 2" key="2">
    <citation type="journal article" date="2011" name="Stand. Genomic Sci.">
        <title>Complete genome sequence of Tolumonas auensis type strain (TA 4).</title>
        <authorList>
            <person name="Chertkov O."/>
            <person name="Copeland A."/>
            <person name="Lucas S."/>
            <person name="Lapidus A."/>
            <person name="Berry K.W."/>
            <person name="Detter J.C."/>
            <person name="Del Rio T.G."/>
            <person name="Hammon N."/>
            <person name="Dalin E."/>
            <person name="Tice H."/>
            <person name="Pitluck S."/>
            <person name="Richardson P."/>
            <person name="Bruce D."/>
            <person name="Goodwin L."/>
            <person name="Han C."/>
            <person name="Tapia R."/>
            <person name="Saunders E."/>
            <person name="Schmutz J."/>
            <person name="Brettin T."/>
            <person name="Larimer F."/>
            <person name="Land M."/>
            <person name="Hauser L."/>
            <person name="Spring S."/>
            <person name="Rohde M."/>
            <person name="Kyrpides N.C."/>
            <person name="Ivanova N."/>
            <person name="Goker M."/>
            <person name="Beller H.R."/>
            <person name="Klenk H.P."/>
            <person name="Woyke T."/>
        </authorList>
    </citation>
    <scope>NUCLEOTIDE SEQUENCE [LARGE SCALE GENOMIC DNA]</scope>
    <source>
        <strain evidence="2">DSM 9187 / TA4</strain>
    </source>
</reference>
<evidence type="ECO:0000313" key="2">
    <source>
        <dbReference type="Proteomes" id="UP000009073"/>
    </source>
</evidence>
<dbReference type="HOGENOM" id="CLU_2921368_0_0_6"/>
<name>C4LAS4_TOLAT</name>
<organism evidence="1 2">
    <name type="scientific">Tolumonas auensis (strain DSM 9187 / NBRC 110442 / TA 4)</name>
    <dbReference type="NCBI Taxonomy" id="595494"/>
    <lineage>
        <taxon>Bacteria</taxon>
        <taxon>Pseudomonadati</taxon>
        <taxon>Pseudomonadota</taxon>
        <taxon>Gammaproteobacteria</taxon>
        <taxon>Aeromonadales</taxon>
        <taxon>Aeromonadaceae</taxon>
        <taxon>Tolumonas</taxon>
    </lineage>
</organism>
<proteinExistence type="predicted"/>
<sequence>MERKENVALDRVMALRLAHKFEPLHKADIPLSISIQNVRVCIDRFCDINHYFKNNRYISMC</sequence>
<dbReference type="STRING" id="595494.Tola_0649"/>
<dbReference type="EMBL" id="CP001616">
    <property type="protein sequence ID" value="ACQ92278.1"/>
    <property type="molecule type" value="Genomic_DNA"/>
</dbReference>
<gene>
    <name evidence="1" type="ordered locus">Tola_0649</name>
</gene>
<dbReference type="AlphaFoldDB" id="C4LAS4"/>
<dbReference type="Proteomes" id="UP000009073">
    <property type="component" value="Chromosome"/>
</dbReference>
<accession>C4LAS4</accession>
<dbReference type="KEGG" id="tau:Tola_0649"/>
<protein>
    <submittedName>
        <fullName evidence="1">Uncharacterized protein</fullName>
    </submittedName>
</protein>
<keyword evidence="2" id="KW-1185">Reference proteome</keyword>
<reference evidence="2" key="1">
    <citation type="submission" date="2009-05" db="EMBL/GenBank/DDBJ databases">
        <title>Complete sequence of Tolumonas auensis DSM 9187.</title>
        <authorList>
            <consortium name="US DOE Joint Genome Institute"/>
            <person name="Lucas S."/>
            <person name="Copeland A."/>
            <person name="Lapidus A."/>
            <person name="Glavina del Rio T."/>
            <person name="Tice H."/>
            <person name="Bruce D."/>
            <person name="Goodwin L."/>
            <person name="Pitluck S."/>
            <person name="Chertkov O."/>
            <person name="Brettin T."/>
            <person name="Detter J.C."/>
            <person name="Han C."/>
            <person name="Larimer F."/>
            <person name="Land M."/>
            <person name="Hauser L."/>
            <person name="Kyrpides N."/>
            <person name="Mikhailova N."/>
            <person name="Spring S."/>
            <person name="Beller H."/>
        </authorList>
    </citation>
    <scope>NUCLEOTIDE SEQUENCE [LARGE SCALE GENOMIC DNA]</scope>
    <source>
        <strain evidence="2">DSM 9187 / TA4</strain>
    </source>
</reference>
<evidence type="ECO:0000313" key="1">
    <source>
        <dbReference type="EMBL" id="ACQ92278.1"/>
    </source>
</evidence>